<dbReference type="GO" id="GO:0016987">
    <property type="term" value="F:sigma factor activity"/>
    <property type="evidence" value="ECO:0007669"/>
    <property type="project" value="UniProtKB-KW"/>
</dbReference>
<evidence type="ECO:0000256" key="3">
    <source>
        <dbReference type="ARBA" id="ARBA00023125"/>
    </source>
</evidence>
<dbReference type="InterPro" id="IPR012845">
    <property type="entry name" value="RNA_pol_sigma_FliA_WhiG"/>
</dbReference>
<dbReference type="OrthoDB" id="9799825at2"/>
<reference evidence="8 9" key="1">
    <citation type="submission" date="2013-01" db="EMBL/GenBank/DDBJ databases">
        <authorList>
            <person name="Fiebig A."/>
            <person name="Goeker M."/>
            <person name="Klenk H.-P.P."/>
        </authorList>
    </citation>
    <scope>NUCLEOTIDE SEQUENCE [LARGE SCALE GENOMIC DNA]</scope>
    <source>
        <strain evidence="8 9">DSM 17069</strain>
    </source>
</reference>
<evidence type="ECO:0000259" key="7">
    <source>
        <dbReference type="Pfam" id="PF04545"/>
    </source>
</evidence>
<dbReference type="PANTHER" id="PTHR30385:SF7">
    <property type="entry name" value="RNA POLYMERASE SIGMA FACTOR FLIA"/>
    <property type="match status" value="1"/>
</dbReference>
<keyword evidence="3" id="KW-0238">DNA-binding</keyword>
<dbReference type="PANTHER" id="PTHR30385">
    <property type="entry name" value="SIGMA FACTOR F FLAGELLAR"/>
    <property type="match status" value="1"/>
</dbReference>
<evidence type="ECO:0000256" key="4">
    <source>
        <dbReference type="ARBA" id="ARBA00023163"/>
    </source>
</evidence>
<evidence type="ECO:0000259" key="5">
    <source>
        <dbReference type="Pfam" id="PF04539"/>
    </source>
</evidence>
<dbReference type="Gene3D" id="1.20.140.160">
    <property type="match status" value="1"/>
</dbReference>
<dbReference type="SUPFAM" id="SSF88659">
    <property type="entry name" value="Sigma3 and sigma4 domains of RNA polymerase sigma factors"/>
    <property type="match status" value="2"/>
</dbReference>
<protein>
    <submittedName>
        <fullName evidence="8">RNA polymerase, sigma 28 subunit, SigD/FliA/WhiG</fullName>
    </submittedName>
</protein>
<feature type="domain" description="RNA polymerase sigma-70 region 2" evidence="6">
    <location>
        <begin position="17"/>
        <end position="88"/>
    </location>
</feature>
<proteinExistence type="predicted"/>
<dbReference type="NCBIfam" id="TIGR02937">
    <property type="entry name" value="sigma70-ECF"/>
    <property type="match status" value="1"/>
</dbReference>
<dbReference type="AlphaFoldDB" id="A0A0A0HLL3"/>
<dbReference type="InterPro" id="IPR007630">
    <property type="entry name" value="RNA_pol_sigma70_r4"/>
</dbReference>
<evidence type="ECO:0000313" key="8">
    <source>
        <dbReference type="EMBL" id="KGM87801.1"/>
    </source>
</evidence>
<dbReference type="CDD" id="cd06171">
    <property type="entry name" value="Sigma70_r4"/>
    <property type="match status" value="1"/>
</dbReference>
<feature type="domain" description="RNA polymerase sigma-70 region 4" evidence="7">
    <location>
        <begin position="181"/>
        <end position="229"/>
    </location>
</feature>
<comment type="caution">
    <text evidence="8">The sequence shown here is derived from an EMBL/GenBank/DDBJ whole genome shotgun (WGS) entry which is preliminary data.</text>
</comment>
<dbReference type="HOGENOM" id="CLU_014793_8_1_5"/>
<dbReference type="SUPFAM" id="SSF88946">
    <property type="entry name" value="Sigma2 domain of RNA polymerase sigma factors"/>
    <property type="match status" value="1"/>
</dbReference>
<evidence type="ECO:0000256" key="2">
    <source>
        <dbReference type="ARBA" id="ARBA00023082"/>
    </source>
</evidence>
<sequence>MIAPQAYAEQQPNPARLVEQHMPLVQRLAWHFHGRVGRFIEIDDLLQAGYLGLIDASQRYSVCDGVSFAAYAAIRIRGSIIDHLRRNSNLCRNSITMRQKIEATRRKLSQQLGREPEVPELAKSLDLTTEEFQDWENRFQTNQLQSLDEVYTDHSLLFSDHGTTPEDEVEHIQLKALLQSALEDLPERSALVLQLYYVEELNVYEIAAILDVTTGRVSQIKKAAIGQLRDLMQARLHHDAAE</sequence>
<dbReference type="InterPro" id="IPR007624">
    <property type="entry name" value="RNA_pol_sigma70_r3"/>
</dbReference>
<dbReference type="NCBIfam" id="NF005413">
    <property type="entry name" value="PRK06986.1"/>
    <property type="match status" value="1"/>
</dbReference>
<feature type="domain" description="RNA polymerase sigma-70 region 3" evidence="5">
    <location>
        <begin position="99"/>
        <end position="131"/>
    </location>
</feature>
<dbReference type="Pfam" id="PF04545">
    <property type="entry name" value="Sigma70_r4"/>
    <property type="match status" value="1"/>
</dbReference>
<dbReference type="InterPro" id="IPR013325">
    <property type="entry name" value="RNA_pol_sigma_r2"/>
</dbReference>
<dbReference type="PRINTS" id="PR00046">
    <property type="entry name" value="SIGMA70FCT"/>
</dbReference>
<dbReference type="InterPro" id="IPR000943">
    <property type="entry name" value="RNA_pol_sigma70"/>
</dbReference>
<dbReference type="InterPro" id="IPR014284">
    <property type="entry name" value="RNA_pol_sigma-70_dom"/>
</dbReference>
<keyword evidence="4" id="KW-0804">Transcription</keyword>
<dbReference type="Gene3D" id="1.10.1740.10">
    <property type="match status" value="1"/>
</dbReference>
<name>A0A0A0HLL3_9RHOB</name>
<dbReference type="RefSeq" id="WP_037273833.1">
    <property type="nucleotide sequence ID" value="NZ_KN293980.1"/>
</dbReference>
<keyword evidence="1" id="KW-0805">Transcription regulation</keyword>
<dbReference type="GO" id="GO:0003677">
    <property type="term" value="F:DNA binding"/>
    <property type="evidence" value="ECO:0007669"/>
    <property type="project" value="UniProtKB-KW"/>
</dbReference>
<dbReference type="InterPro" id="IPR007627">
    <property type="entry name" value="RNA_pol_sigma70_r2"/>
</dbReference>
<organism evidence="8 9">
    <name type="scientific">Roseovarius mucosus DSM 17069</name>
    <dbReference type="NCBI Taxonomy" id="1288298"/>
    <lineage>
        <taxon>Bacteria</taxon>
        <taxon>Pseudomonadati</taxon>
        <taxon>Pseudomonadota</taxon>
        <taxon>Alphaproteobacteria</taxon>
        <taxon>Rhodobacterales</taxon>
        <taxon>Roseobacteraceae</taxon>
        <taxon>Roseovarius</taxon>
    </lineage>
</organism>
<dbReference type="Pfam" id="PF04542">
    <property type="entry name" value="Sigma70_r2"/>
    <property type="match status" value="1"/>
</dbReference>
<keyword evidence="2" id="KW-0731">Sigma factor</keyword>
<dbReference type="STRING" id="215743.ROSMUCSMR3_03225"/>
<dbReference type="eggNOG" id="COG1191">
    <property type="taxonomic scope" value="Bacteria"/>
</dbReference>
<evidence type="ECO:0000313" key="9">
    <source>
        <dbReference type="Proteomes" id="UP000030021"/>
    </source>
</evidence>
<dbReference type="GO" id="GO:0003899">
    <property type="term" value="F:DNA-directed RNA polymerase activity"/>
    <property type="evidence" value="ECO:0007669"/>
    <property type="project" value="InterPro"/>
</dbReference>
<dbReference type="NCBIfam" id="TIGR02479">
    <property type="entry name" value="FliA_WhiG"/>
    <property type="match status" value="1"/>
</dbReference>
<dbReference type="Proteomes" id="UP000030021">
    <property type="component" value="Unassembled WGS sequence"/>
</dbReference>
<accession>A0A0A0HLL3</accession>
<dbReference type="Pfam" id="PF04539">
    <property type="entry name" value="Sigma70_r3"/>
    <property type="match status" value="1"/>
</dbReference>
<dbReference type="PATRIC" id="fig|1288298.3.peg.2552"/>
<gene>
    <name evidence="8" type="ORF">rosmuc_02539</name>
</gene>
<dbReference type="EMBL" id="AONH01000013">
    <property type="protein sequence ID" value="KGM87801.1"/>
    <property type="molecule type" value="Genomic_DNA"/>
</dbReference>
<evidence type="ECO:0000256" key="1">
    <source>
        <dbReference type="ARBA" id="ARBA00023015"/>
    </source>
</evidence>
<dbReference type="GO" id="GO:0006352">
    <property type="term" value="P:DNA-templated transcription initiation"/>
    <property type="evidence" value="ECO:0007669"/>
    <property type="project" value="InterPro"/>
</dbReference>
<dbReference type="InterPro" id="IPR013324">
    <property type="entry name" value="RNA_pol_sigma_r3/r4-like"/>
</dbReference>
<evidence type="ECO:0000259" key="6">
    <source>
        <dbReference type="Pfam" id="PF04542"/>
    </source>
</evidence>